<dbReference type="SUPFAM" id="SSF141868">
    <property type="entry name" value="EAL domain-like"/>
    <property type="match status" value="1"/>
</dbReference>
<dbReference type="RefSeq" id="WP_008486326.1">
    <property type="nucleotide sequence ID" value="NZ_AMRI01000031.1"/>
</dbReference>
<dbReference type="InterPro" id="IPR035965">
    <property type="entry name" value="PAS-like_dom_sf"/>
</dbReference>
<dbReference type="InterPro" id="IPR001633">
    <property type="entry name" value="EAL_dom"/>
</dbReference>
<evidence type="ECO:0000313" key="4">
    <source>
        <dbReference type="EMBL" id="EKE68400.1"/>
    </source>
</evidence>
<evidence type="ECO:0000259" key="2">
    <source>
        <dbReference type="PROSITE" id="PS50883"/>
    </source>
</evidence>
<dbReference type="Pfam" id="PF00990">
    <property type="entry name" value="GGDEF"/>
    <property type="match status" value="1"/>
</dbReference>
<dbReference type="Proteomes" id="UP000006755">
    <property type="component" value="Unassembled WGS sequence"/>
</dbReference>
<dbReference type="InterPro" id="IPR000160">
    <property type="entry name" value="GGDEF_dom"/>
</dbReference>
<name>K2JT97_9GAMM</name>
<protein>
    <submittedName>
        <fullName evidence="4">PAS/PAC sensor-containing diguanylate cyclase/phosphodiesterase</fullName>
    </submittedName>
</protein>
<dbReference type="PROSITE" id="PS50887">
    <property type="entry name" value="GGDEF"/>
    <property type="match status" value="1"/>
</dbReference>
<feature type="domain" description="GGDEF" evidence="3">
    <location>
        <begin position="220"/>
        <end position="354"/>
    </location>
</feature>
<dbReference type="AlphaFoldDB" id="K2JT97"/>
<dbReference type="InterPro" id="IPR013655">
    <property type="entry name" value="PAS_fold_3"/>
</dbReference>
<dbReference type="SMART" id="SM00052">
    <property type="entry name" value="EAL"/>
    <property type="match status" value="1"/>
</dbReference>
<evidence type="ECO:0000313" key="5">
    <source>
        <dbReference type="Proteomes" id="UP000006755"/>
    </source>
</evidence>
<accession>K2JT97</accession>
<keyword evidence="5" id="KW-1185">Reference proteome</keyword>
<dbReference type="PROSITE" id="PS50883">
    <property type="entry name" value="EAL"/>
    <property type="match status" value="1"/>
</dbReference>
<sequence>MSDNTIRKGVNAIADQLCRAVDNDFSFRVQTGSSDVDLQKLAILTNFLLESMEQNLQSLEDNRQELEQRVLERTKRLDLIVKGAGVGIWEWDPDNDLVRVSTQWLGSLVGAKNESCFSLDYWLKLMHPADVGAFKKALHLHLCGVAARFEAEYRMADNAGGYRWVLCRGVGDRDPATGQVTWMSGTLSDVTQMRFRDSETGLANGDYFELIANERLAKGEPASMVMLSIANRSLLAESLSRRDTQQLTEALSARLLGLLGPHALLAYLSGGLYGFLLPQADDTLLHAFAQDLLSLFEEPFEIGEQRLWLSCHIGACNLVQIRAQSAEDGIQAAQLALREVRNRHGSDFRLFEDAMRTSSLERLETEQILRNALRYDWVAVKLQPIIDFDNGNINGYEVLARIEHPNKGTISPARFIPVAEETGLIRQLSDVVMRQALQLAKHPLLQALHPKGFNLGVNLSAVQLHDSNLPERLHGLLQAHGVAPERIKLELTESAVMADPEGVKDVIRRLRELGFKLALDDFGTGYSSLGYLRQLPLDILKVDRSLVSGLHRNPDQYAILEMVMGLSAKLGLRVVVEGIETEDEFLQVLALGGRFGQGFLFSRPVAVEELPQAHEKVRVLFRLMQQAQ</sequence>
<dbReference type="Gene3D" id="3.20.20.450">
    <property type="entry name" value="EAL domain"/>
    <property type="match status" value="1"/>
</dbReference>
<dbReference type="STRING" id="745411.B3C1_16922"/>
<feature type="coiled-coil region" evidence="1">
    <location>
        <begin position="49"/>
        <end position="76"/>
    </location>
</feature>
<dbReference type="EMBL" id="AMRI01000031">
    <property type="protein sequence ID" value="EKE68400.1"/>
    <property type="molecule type" value="Genomic_DNA"/>
</dbReference>
<keyword evidence="1" id="KW-0175">Coiled coil</keyword>
<dbReference type="InterPro" id="IPR050706">
    <property type="entry name" value="Cyclic-di-GMP_PDE-like"/>
</dbReference>
<dbReference type="PANTHER" id="PTHR33121:SF70">
    <property type="entry name" value="SIGNALING PROTEIN YKOW"/>
    <property type="match status" value="1"/>
</dbReference>
<gene>
    <name evidence="4" type="ORF">B3C1_16922</name>
</gene>
<dbReference type="Gene3D" id="3.30.450.20">
    <property type="entry name" value="PAS domain"/>
    <property type="match status" value="1"/>
</dbReference>
<dbReference type="InterPro" id="IPR043128">
    <property type="entry name" value="Rev_trsase/Diguanyl_cyclase"/>
</dbReference>
<dbReference type="Pfam" id="PF00563">
    <property type="entry name" value="EAL"/>
    <property type="match status" value="1"/>
</dbReference>
<comment type="caution">
    <text evidence="4">The sequence shown here is derived from an EMBL/GenBank/DDBJ whole genome shotgun (WGS) entry which is preliminary data.</text>
</comment>
<evidence type="ECO:0000256" key="1">
    <source>
        <dbReference type="SAM" id="Coils"/>
    </source>
</evidence>
<dbReference type="eggNOG" id="COG5001">
    <property type="taxonomic scope" value="Bacteria"/>
</dbReference>
<dbReference type="OrthoDB" id="9805474at2"/>
<dbReference type="InterPro" id="IPR035919">
    <property type="entry name" value="EAL_sf"/>
</dbReference>
<dbReference type="PATRIC" id="fig|745411.4.peg.3331"/>
<dbReference type="SUPFAM" id="SSF55785">
    <property type="entry name" value="PYP-like sensor domain (PAS domain)"/>
    <property type="match status" value="1"/>
</dbReference>
<dbReference type="InterPro" id="IPR029787">
    <property type="entry name" value="Nucleotide_cyclase"/>
</dbReference>
<dbReference type="PANTHER" id="PTHR33121">
    <property type="entry name" value="CYCLIC DI-GMP PHOSPHODIESTERASE PDEF"/>
    <property type="match status" value="1"/>
</dbReference>
<dbReference type="CDD" id="cd01948">
    <property type="entry name" value="EAL"/>
    <property type="match status" value="1"/>
</dbReference>
<organism evidence="4 5">
    <name type="scientific">Gallaecimonas xiamenensis 3-C-1</name>
    <dbReference type="NCBI Taxonomy" id="745411"/>
    <lineage>
        <taxon>Bacteria</taxon>
        <taxon>Pseudomonadati</taxon>
        <taxon>Pseudomonadota</taxon>
        <taxon>Gammaproteobacteria</taxon>
        <taxon>Enterobacterales</taxon>
        <taxon>Gallaecimonadaceae</taxon>
        <taxon>Gallaecimonas</taxon>
    </lineage>
</organism>
<dbReference type="Gene3D" id="3.30.70.270">
    <property type="match status" value="1"/>
</dbReference>
<dbReference type="SUPFAM" id="SSF55073">
    <property type="entry name" value="Nucleotide cyclase"/>
    <property type="match status" value="1"/>
</dbReference>
<feature type="domain" description="EAL" evidence="2">
    <location>
        <begin position="362"/>
        <end position="618"/>
    </location>
</feature>
<evidence type="ECO:0000259" key="3">
    <source>
        <dbReference type="PROSITE" id="PS50887"/>
    </source>
</evidence>
<dbReference type="Pfam" id="PF08447">
    <property type="entry name" value="PAS_3"/>
    <property type="match status" value="1"/>
</dbReference>
<proteinExistence type="predicted"/>
<dbReference type="GO" id="GO:0071111">
    <property type="term" value="F:cyclic-guanylate-specific phosphodiesterase activity"/>
    <property type="evidence" value="ECO:0007669"/>
    <property type="project" value="InterPro"/>
</dbReference>
<dbReference type="SMART" id="SM00267">
    <property type="entry name" value="GGDEF"/>
    <property type="match status" value="1"/>
</dbReference>
<reference evidence="4 5" key="1">
    <citation type="journal article" date="2012" name="J. Bacteriol.">
        <title>Genome Sequence of Gallaecimonas xiamenensis Type Strain 3-C-1.</title>
        <authorList>
            <person name="Lai Q."/>
            <person name="Wang L."/>
            <person name="Wang W."/>
            <person name="Shao Z."/>
        </authorList>
    </citation>
    <scope>NUCLEOTIDE SEQUENCE [LARGE SCALE GENOMIC DNA]</scope>
    <source>
        <strain evidence="4 5">3-C-1</strain>
    </source>
</reference>